<dbReference type="Proteomes" id="UP000183900">
    <property type="component" value="Unassembled WGS sequence"/>
</dbReference>
<dbReference type="GO" id="GO:0071973">
    <property type="term" value="P:bacterial-type flagellum-dependent cell motility"/>
    <property type="evidence" value="ECO:0007669"/>
    <property type="project" value="TreeGrafter"/>
</dbReference>
<keyword evidence="6" id="KW-0969">Cilium</keyword>
<evidence type="ECO:0000256" key="2">
    <source>
        <dbReference type="ARBA" id="ARBA00008787"/>
    </source>
</evidence>
<evidence type="ECO:0000256" key="1">
    <source>
        <dbReference type="ARBA" id="ARBA00004514"/>
    </source>
</evidence>
<dbReference type="SUPFAM" id="SSF101116">
    <property type="entry name" value="Flagellar export chaperone FliS"/>
    <property type="match status" value="1"/>
</dbReference>
<proteinExistence type="inferred from homology"/>
<dbReference type="GO" id="GO:0005829">
    <property type="term" value="C:cytosol"/>
    <property type="evidence" value="ECO:0007669"/>
    <property type="project" value="UniProtKB-SubCell"/>
</dbReference>
<keyword evidence="7" id="KW-1185">Reference proteome</keyword>
<keyword evidence="5" id="KW-0143">Chaperone</keyword>
<keyword evidence="6" id="KW-0282">Flagellum</keyword>
<gene>
    <name evidence="6" type="ORF">Ga0061067_102240</name>
</gene>
<reference evidence="7" key="1">
    <citation type="submission" date="2015-08" db="EMBL/GenBank/DDBJ databases">
        <authorList>
            <person name="Varghese N."/>
        </authorList>
    </citation>
    <scope>NUCLEOTIDE SEQUENCE [LARGE SCALE GENOMIC DNA]</scope>
    <source>
        <strain evidence="7">DSM 23407</strain>
    </source>
</reference>
<dbReference type="RefSeq" id="WP_050473437.1">
    <property type="nucleotide sequence ID" value="NZ_CYHE01000002.1"/>
</dbReference>
<dbReference type="OrthoDB" id="7677889at2"/>
<keyword evidence="6" id="KW-0966">Cell projection</keyword>
<keyword evidence="4" id="KW-1005">Bacterial flagellum biogenesis</keyword>
<dbReference type="GO" id="GO:0044780">
    <property type="term" value="P:bacterial-type flagellum assembly"/>
    <property type="evidence" value="ECO:0007669"/>
    <property type="project" value="InterPro"/>
</dbReference>
<sequence length="130" mass="14403">MSYAMSRAISAYRQAATAVSPIVAVVMLYDEALNAIVQAQHFLELKEYEMGRARVQRTVDILRGLRQNLDLEQGGTVGQQLCDTYTRNIFALNATLGKPDAVERLQKLFNGLVELRNAFASIPGMQPRGS</sequence>
<accession>A0A0K6HQD3</accession>
<dbReference type="Gene3D" id="1.20.120.340">
    <property type="entry name" value="Flagellar protein FliS"/>
    <property type="match status" value="1"/>
</dbReference>
<dbReference type="AlphaFoldDB" id="A0A0K6HQD3"/>
<dbReference type="EMBL" id="CYHE01000002">
    <property type="protein sequence ID" value="CUA93061.1"/>
    <property type="molecule type" value="Genomic_DNA"/>
</dbReference>
<dbReference type="InterPro" id="IPR036584">
    <property type="entry name" value="FliS_sf"/>
</dbReference>
<dbReference type="PANTHER" id="PTHR34773">
    <property type="entry name" value="FLAGELLAR SECRETION CHAPERONE FLIS"/>
    <property type="match status" value="1"/>
</dbReference>
<comment type="subcellular location">
    <subcellularLocation>
        <location evidence="1">Cytoplasm</location>
        <location evidence="1">Cytosol</location>
    </subcellularLocation>
</comment>
<evidence type="ECO:0000313" key="7">
    <source>
        <dbReference type="Proteomes" id="UP000183900"/>
    </source>
</evidence>
<dbReference type="Pfam" id="PF02561">
    <property type="entry name" value="FliS"/>
    <property type="match status" value="1"/>
</dbReference>
<evidence type="ECO:0000256" key="4">
    <source>
        <dbReference type="ARBA" id="ARBA00022795"/>
    </source>
</evidence>
<evidence type="ECO:0000256" key="5">
    <source>
        <dbReference type="ARBA" id="ARBA00023186"/>
    </source>
</evidence>
<name>A0A0K6HQD3_9HYPH</name>
<organism evidence="6 7">
    <name type="scientific">Pannonibacter indicus</name>
    <dbReference type="NCBI Taxonomy" id="466044"/>
    <lineage>
        <taxon>Bacteria</taxon>
        <taxon>Pseudomonadati</taxon>
        <taxon>Pseudomonadota</taxon>
        <taxon>Alphaproteobacteria</taxon>
        <taxon>Hyphomicrobiales</taxon>
        <taxon>Stappiaceae</taxon>
        <taxon>Pannonibacter</taxon>
    </lineage>
</organism>
<keyword evidence="3" id="KW-0963">Cytoplasm</keyword>
<comment type="similarity">
    <text evidence="2">Belongs to the FliS family.</text>
</comment>
<dbReference type="InterPro" id="IPR003713">
    <property type="entry name" value="FliS"/>
</dbReference>
<evidence type="ECO:0000313" key="6">
    <source>
        <dbReference type="EMBL" id="CUA93061.1"/>
    </source>
</evidence>
<dbReference type="PANTHER" id="PTHR34773:SF1">
    <property type="entry name" value="FLAGELLAR SECRETION CHAPERONE FLIS"/>
    <property type="match status" value="1"/>
</dbReference>
<evidence type="ECO:0000256" key="3">
    <source>
        <dbReference type="ARBA" id="ARBA00022490"/>
    </source>
</evidence>
<protein>
    <submittedName>
        <fullName evidence="6">Flagellin-specific chaperone FliS</fullName>
    </submittedName>
</protein>